<dbReference type="Pfam" id="PF08668">
    <property type="entry name" value="HDOD"/>
    <property type="match status" value="1"/>
</dbReference>
<feature type="domain" description="GGDEF" evidence="4">
    <location>
        <begin position="373"/>
        <end position="509"/>
    </location>
</feature>
<organism evidence="6 7">
    <name type="scientific">Desulfofustis glycolicus DSM 9705</name>
    <dbReference type="NCBI Taxonomy" id="1121409"/>
    <lineage>
        <taxon>Bacteria</taxon>
        <taxon>Pseudomonadati</taxon>
        <taxon>Thermodesulfobacteriota</taxon>
        <taxon>Desulfobulbia</taxon>
        <taxon>Desulfobulbales</taxon>
        <taxon>Desulfocapsaceae</taxon>
        <taxon>Desulfofustis</taxon>
    </lineage>
</organism>
<feature type="coiled-coil region" evidence="3">
    <location>
        <begin position="297"/>
        <end position="345"/>
    </location>
</feature>
<proteinExistence type="predicted"/>
<comment type="catalytic activity">
    <reaction evidence="2">
        <text>2 GTP = 3',3'-c-di-GMP + 2 diphosphate</text>
        <dbReference type="Rhea" id="RHEA:24898"/>
        <dbReference type="ChEBI" id="CHEBI:33019"/>
        <dbReference type="ChEBI" id="CHEBI:37565"/>
        <dbReference type="ChEBI" id="CHEBI:58805"/>
        <dbReference type="EC" id="2.7.7.65"/>
    </reaction>
</comment>
<sequence length="516" mass="58648">MDHDELLRTVLASDELPTLPTVASKLITLTSREDTTLTDIADLIAQDVSLSAKILKVSNSSFYSFPQQIGSIKQAVSILGTNAVRSLVLSFSFLSIRNGSRKSRFDFAKFWERSLAAAVASKLILEKVKGVDTEEVFISGLLQNLGELIFARTFPDTYEQVIEAVADNQYDLLNAEQSLLGITHCHIGYEVAKHWSFPETLLQPLRFHHRPADYQDGDRTILATIKAVYLSDLLINILFSSKPEEYHKQFRKEAKKLLGLTNEDIEDILEKVHISVVQAGAYFGLKMKHTKSIQEILQEANIRLSLLNLDYDQMNKQLVAAKIELENLTRELEKKNKILDNLVHIDGLTEIYNHRYFQTALDREIDRSIRQDASVSLLFIDIDHFKMFNDTYGHQLGDEILKDFSSLLKSHLRTYDTLARYGGEEFGVILPATDGDTALLVAEKLRAEIDDNEFLVDSEKHHVSASFGVCSSRPGVEDDFSKSLMISRADQALYEAKRQGRNRVCLWTPKKKWYRL</sequence>
<dbReference type="SMART" id="SM00267">
    <property type="entry name" value="GGDEF"/>
    <property type="match status" value="1"/>
</dbReference>
<evidence type="ECO:0000256" key="3">
    <source>
        <dbReference type="SAM" id="Coils"/>
    </source>
</evidence>
<dbReference type="FunFam" id="3.30.70.270:FF:000001">
    <property type="entry name" value="Diguanylate cyclase domain protein"/>
    <property type="match status" value="1"/>
</dbReference>
<evidence type="ECO:0000313" key="7">
    <source>
        <dbReference type="Proteomes" id="UP000184139"/>
    </source>
</evidence>
<dbReference type="InterPro" id="IPR029787">
    <property type="entry name" value="Nucleotide_cyclase"/>
</dbReference>
<protein>
    <recommendedName>
        <fullName evidence="1">diguanylate cyclase</fullName>
        <ecNumber evidence="1">2.7.7.65</ecNumber>
    </recommendedName>
</protein>
<dbReference type="InterPro" id="IPR013976">
    <property type="entry name" value="HDOD"/>
</dbReference>
<evidence type="ECO:0000256" key="2">
    <source>
        <dbReference type="ARBA" id="ARBA00034247"/>
    </source>
</evidence>
<dbReference type="InterPro" id="IPR000160">
    <property type="entry name" value="GGDEF_dom"/>
</dbReference>
<dbReference type="CDD" id="cd01949">
    <property type="entry name" value="GGDEF"/>
    <property type="match status" value="1"/>
</dbReference>
<dbReference type="PANTHER" id="PTHR45138:SF9">
    <property type="entry name" value="DIGUANYLATE CYCLASE DGCM-RELATED"/>
    <property type="match status" value="1"/>
</dbReference>
<dbReference type="InterPro" id="IPR043128">
    <property type="entry name" value="Rev_trsase/Diguanyl_cyclase"/>
</dbReference>
<dbReference type="PANTHER" id="PTHR45138">
    <property type="entry name" value="REGULATORY COMPONENTS OF SENSORY TRANSDUCTION SYSTEM"/>
    <property type="match status" value="1"/>
</dbReference>
<feature type="domain" description="HDOD" evidence="5">
    <location>
        <begin position="16"/>
        <end position="211"/>
    </location>
</feature>
<evidence type="ECO:0000313" key="6">
    <source>
        <dbReference type="EMBL" id="SHH91454.1"/>
    </source>
</evidence>
<dbReference type="Proteomes" id="UP000184139">
    <property type="component" value="Unassembled WGS sequence"/>
</dbReference>
<keyword evidence="3" id="KW-0175">Coiled coil</keyword>
<accession>A0A1M5WWE1</accession>
<name>A0A1M5WWE1_9BACT</name>
<dbReference type="SUPFAM" id="SSF109604">
    <property type="entry name" value="HD-domain/PDEase-like"/>
    <property type="match status" value="1"/>
</dbReference>
<dbReference type="PROSITE" id="PS50887">
    <property type="entry name" value="GGDEF"/>
    <property type="match status" value="1"/>
</dbReference>
<dbReference type="GO" id="GO:0052621">
    <property type="term" value="F:diguanylate cyclase activity"/>
    <property type="evidence" value="ECO:0007669"/>
    <property type="project" value="UniProtKB-EC"/>
</dbReference>
<keyword evidence="7" id="KW-1185">Reference proteome</keyword>
<dbReference type="Pfam" id="PF00990">
    <property type="entry name" value="GGDEF"/>
    <property type="match status" value="1"/>
</dbReference>
<evidence type="ECO:0000259" key="5">
    <source>
        <dbReference type="PROSITE" id="PS51833"/>
    </source>
</evidence>
<dbReference type="SUPFAM" id="SSF55073">
    <property type="entry name" value="Nucleotide cyclase"/>
    <property type="match status" value="1"/>
</dbReference>
<dbReference type="PROSITE" id="PS51833">
    <property type="entry name" value="HDOD"/>
    <property type="match status" value="1"/>
</dbReference>
<dbReference type="AlphaFoldDB" id="A0A1M5WWE1"/>
<dbReference type="EMBL" id="FQXS01000015">
    <property type="protein sequence ID" value="SHH91454.1"/>
    <property type="molecule type" value="Genomic_DNA"/>
</dbReference>
<dbReference type="InterPro" id="IPR050469">
    <property type="entry name" value="Diguanylate_Cyclase"/>
</dbReference>
<dbReference type="Gene3D" id="3.30.70.270">
    <property type="match status" value="1"/>
</dbReference>
<dbReference type="RefSeq" id="WP_073376583.1">
    <property type="nucleotide sequence ID" value="NZ_FQXS01000015.1"/>
</dbReference>
<reference evidence="6 7" key="1">
    <citation type="submission" date="2016-11" db="EMBL/GenBank/DDBJ databases">
        <authorList>
            <person name="Jaros S."/>
            <person name="Januszkiewicz K."/>
            <person name="Wedrychowicz H."/>
        </authorList>
    </citation>
    <scope>NUCLEOTIDE SEQUENCE [LARGE SCALE GENOMIC DNA]</scope>
    <source>
        <strain evidence="6 7">DSM 9705</strain>
    </source>
</reference>
<evidence type="ECO:0000256" key="1">
    <source>
        <dbReference type="ARBA" id="ARBA00012528"/>
    </source>
</evidence>
<dbReference type="STRING" id="1121409.SAMN02745124_02546"/>
<dbReference type="Gene3D" id="1.10.3210.10">
    <property type="entry name" value="Hypothetical protein af1432"/>
    <property type="match status" value="1"/>
</dbReference>
<dbReference type="NCBIfam" id="TIGR00254">
    <property type="entry name" value="GGDEF"/>
    <property type="match status" value="1"/>
</dbReference>
<dbReference type="OrthoDB" id="9813903at2"/>
<evidence type="ECO:0000259" key="4">
    <source>
        <dbReference type="PROSITE" id="PS50887"/>
    </source>
</evidence>
<dbReference type="EC" id="2.7.7.65" evidence="1"/>
<gene>
    <name evidence="6" type="ORF">SAMN02745124_02546</name>
</gene>